<dbReference type="AlphaFoldDB" id="A0A1Y0B3K6"/>
<evidence type="ECO:0000313" key="1">
    <source>
        <dbReference type="EMBL" id="ART32002.1"/>
    </source>
</evidence>
<gene>
    <name evidence="1" type="ORF">AEK19_MT1831</name>
</gene>
<sequence length="59" mass="6702">MKLDECSFAISILPVLELRITEATKSRKGHQLLSRSSLPRPLTRTALYAIAIYVRKEDT</sequence>
<reference evidence="1" key="1">
    <citation type="submission" date="2017-03" db="EMBL/GenBank/DDBJ databases">
        <title>The mitochondrial genome of the carnivorous plant Utricularia reniformis (Lentibulariaceae): structure, comparative analysis and evolutionary landmarks.</title>
        <authorList>
            <person name="Silva S.R."/>
            <person name="Alvarenga D.O."/>
            <person name="Michael T.P."/>
            <person name="Miranda V.F.O."/>
            <person name="Varani A.M."/>
        </authorList>
    </citation>
    <scope>NUCLEOTIDE SEQUENCE</scope>
</reference>
<proteinExistence type="predicted"/>
<accession>A0A1Y0B3K6</accession>
<organism evidence="1">
    <name type="scientific">Utricularia reniformis</name>
    <dbReference type="NCBI Taxonomy" id="192314"/>
    <lineage>
        <taxon>Eukaryota</taxon>
        <taxon>Viridiplantae</taxon>
        <taxon>Streptophyta</taxon>
        <taxon>Embryophyta</taxon>
        <taxon>Tracheophyta</taxon>
        <taxon>Spermatophyta</taxon>
        <taxon>Magnoliopsida</taxon>
        <taxon>eudicotyledons</taxon>
        <taxon>Gunneridae</taxon>
        <taxon>Pentapetalae</taxon>
        <taxon>asterids</taxon>
        <taxon>lamiids</taxon>
        <taxon>Lamiales</taxon>
        <taxon>Lentibulariaceae</taxon>
        <taxon>Utricularia</taxon>
    </lineage>
</organism>
<name>A0A1Y0B3K6_9LAMI</name>
<dbReference type="EMBL" id="KY774314">
    <property type="protein sequence ID" value="ART32002.1"/>
    <property type="molecule type" value="Genomic_DNA"/>
</dbReference>
<protein>
    <submittedName>
        <fullName evidence="1">Uncharacterized protein</fullName>
    </submittedName>
</protein>
<keyword evidence="1" id="KW-0496">Mitochondrion</keyword>
<geneLocation type="mitochondrion" evidence="1"/>